<comment type="caution">
    <text evidence="1">The sequence shown here is derived from an EMBL/GenBank/DDBJ whole genome shotgun (WGS) entry which is preliminary data.</text>
</comment>
<name>A0A232EIZ4_9HYME</name>
<dbReference type="Proteomes" id="UP000215335">
    <property type="component" value="Unassembled WGS sequence"/>
</dbReference>
<dbReference type="EMBL" id="NNAY01004131">
    <property type="protein sequence ID" value="OXU18326.1"/>
    <property type="molecule type" value="Genomic_DNA"/>
</dbReference>
<accession>A0A232EIZ4</accession>
<sequence>MCLRQCVPPLNSLAWQSQISPLAFLH</sequence>
<gene>
    <name evidence="1" type="ORF">TSAR_000273</name>
</gene>
<evidence type="ECO:0000313" key="2">
    <source>
        <dbReference type="Proteomes" id="UP000215335"/>
    </source>
</evidence>
<evidence type="ECO:0000313" key="1">
    <source>
        <dbReference type="EMBL" id="OXU18326.1"/>
    </source>
</evidence>
<proteinExistence type="predicted"/>
<dbReference type="AlphaFoldDB" id="A0A232EIZ4"/>
<reference evidence="1 2" key="1">
    <citation type="journal article" date="2017" name="Curr. Biol.">
        <title>The Evolution of Venom by Co-option of Single-Copy Genes.</title>
        <authorList>
            <person name="Martinson E.O."/>
            <person name="Mrinalini"/>
            <person name="Kelkar Y.D."/>
            <person name="Chang C.H."/>
            <person name="Werren J.H."/>
        </authorList>
    </citation>
    <scope>NUCLEOTIDE SEQUENCE [LARGE SCALE GENOMIC DNA]</scope>
    <source>
        <strain evidence="1 2">Alberta</strain>
        <tissue evidence="1">Whole body</tissue>
    </source>
</reference>
<protein>
    <submittedName>
        <fullName evidence="1">Uncharacterized protein</fullName>
    </submittedName>
</protein>
<organism evidence="1 2">
    <name type="scientific">Trichomalopsis sarcophagae</name>
    <dbReference type="NCBI Taxonomy" id="543379"/>
    <lineage>
        <taxon>Eukaryota</taxon>
        <taxon>Metazoa</taxon>
        <taxon>Ecdysozoa</taxon>
        <taxon>Arthropoda</taxon>
        <taxon>Hexapoda</taxon>
        <taxon>Insecta</taxon>
        <taxon>Pterygota</taxon>
        <taxon>Neoptera</taxon>
        <taxon>Endopterygota</taxon>
        <taxon>Hymenoptera</taxon>
        <taxon>Apocrita</taxon>
        <taxon>Proctotrupomorpha</taxon>
        <taxon>Chalcidoidea</taxon>
        <taxon>Pteromalidae</taxon>
        <taxon>Pteromalinae</taxon>
        <taxon>Trichomalopsis</taxon>
    </lineage>
</organism>
<keyword evidence="2" id="KW-1185">Reference proteome</keyword>